<keyword evidence="1 3" id="KW-0963">Cytoplasm</keyword>
<reference evidence="7" key="1">
    <citation type="journal article" date="2019" name="Int. J. Syst. Evol. Microbiol.">
        <title>The Global Catalogue of Microorganisms (GCM) 10K type strain sequencing project: providing services to taxonomists for standard genome sequencing and annotation.</title>
        <authorList>
            <consortium name="The Broad Institute Genomics Platform"/>
            <consortium name="The Broad Institute Genome Sequencing Center for Infectious Disease"/>
            <person name="Wu L."/>
            <person name="Ma J."/>
        </authorList>
    </citation>
    <scope>NUCLEOTIDE SEQUENCE [LARGE SCALE GENOMIC DNA]</scope>
    <source>
        <strain evidence="7">CGMCC 4.7192</strain>
    </source>
</reference>
<gene>
    <name evidence="3 6" type="primary">rimP</name>
    <name evidence="6" type="ORF">ACFSKO_04035</name>
</gene>
<dbReference type="PANTHER" id="PTHR33867">
    <property type="entry name" value="RIBOSOME MATURATION FACTOR RIMP"/>
    <property type="match status" value="1"/>
</dbReference>
<dbReference type="Pfam" id="PF02576">
    <property type="entry name" value="RimP_N"/>
    <property type="match status" value="1"/>
</dbReference>
<evidence type="ECO:0000256" key="2">
    <source>
        <dbReference type="ARBA" id="ARBA00022517"/>
    </source>
</evidence>
<dbReference type="Gene3D" id="3.30.300.70">
    <property type="entry name" value="RimP-like superfamily, N-terminal"/>
    <property type="match status" value="1"/>
</dbReference>
<feature type="domain" description="Ribosome maturation factor RimP C-terminal" evidence="5">
    <location>
        <begin position="104"/>
        <end position="170"/>
    </location>
</feature>
<dbReference type="InterPro" id="IPR003728">
    <property type="entry name" value="Ribosome_maturation_RimP"/>
</dbReference>
<dbReference type="Proteomes" id="UP001597294">
    <property type="component" value="Unassembled WGS sequence"/>
</dbReference>
<dbReference type="SUPFAM" id="SSF75420">
    <property type="entry name" value="YhbC-like, N-terminal domain"/>
    <property type="match status" value="1"/>
</dbReference>
<comment type="caution">
    <text evidence="6">The sequence shown here is derived from an EMBL/GenBank/DDBJ whole genome shotgun (WGS) entry which is preliminary data.</text>
</comment>
<keyword evidence="7" id="KW-1185">Reference proteome</keyword>
<dbReference type="Pfam" id="PF17384">
    <property type="entry name" value="DUF150_C"/>
    <property type="match status" value="1"/>
</dbReference>
<keyword evidence="2 3" id="KW-0690">Ribosome biogenesis</keyword>
<dbReference type="Gene3D" id="2.30.30.180">
    <property type="entry name" value="Ribosome maturation factor RimP, C-terminal domain"/>
    <property type="match status" value="1"/>
</dbReference>
<evidence type="ECO:0000259" key="4">
    <source>
        <dbReference type="Pfam" id="PF02576"/>
    </source>
</evidence>
<dbReference type="RefSeq" id="WP_380248663.1">
    <property type="nucleotide sequence ID" value="NZ_JBHUII010000001.1"/>
</dbReference>
<accession>A0ABW5BH39</accession>
<dbReference type="InterPro" id="IPR028998">
    <property type="entry name" value="RimP_C"/>
</dbReference>
<evidence type="ECO:0000256" key="3">
    <source>
        <dbReference type="HAMAP-Rule" id="MF_01077"/>
    </source>
</evidence>
<evidence type="ECO:0000313" key="7">
    <source>
        <dbReference type="Proteomes" id="UP001597294"/>
    </source>
</evidence>
<dbReference type="InterPro" id="IPR028989">
    <property type="entry name" value="RimP_N"/>
</dbReference>
<sequence>MSDASGGSIPLLAKTSEGKAAQIEQIIAPTLASMGFDIVRVMVTGGEERKTLQVMAEHSDHEATMTVENCSDISRAIEAMLEVEDPIAGAFRLEVSSAGIDRPLTRLADFARFAGFEARIEMSISVEGRRRFKGRLLGVKDEAIHLDLEDEDAEIYLRFQDMSRAKLILTDELIAAAQAGG</sequence>
<dbReference type="CDD" id="cd01734">
    <property type="entry name" value="YlxS_C"/>
    <property type="match status" value="1"/>
</dbReference>
<dbReference type="InterPro" id="IPR036847">
    <property type="entry name" value="RimP_C_sf"/>
</dbReference>
<dbReference type="SUPFAM" id="SSF74942">
    <property type="entry name" value="YhbC-like, C-terminal domain"/>
    <property type="match status" value="1"/>
</dbReference>
<feature type="domain" description="Ribosome maturation factor RimP N-terminal" evidence="4">
    <location>
        <begin position="26"/>
        <end position="101"/>
    </location>
</feature>
<evidence type="ECO:0000259" key="5">
    <source>
        <dbReference type="Pfam" id="PF17384"/>
    </source>
</evidence>
<dbReference type="PANTHER" id="PTHR33867:SF1">
    <property type="entry name" value="RIBOSOME MATURATION FACTOR RIMP"/>
    <property type="match status" value="1"/>
</dbReference>
<dbReference type="InterPro" id="IPR035956">
    <property type="entry name" value="RimP_N_sf"/>
</dbReference>
<dbReference type="HAMAP" id="MF_01077">
    <property type="entry name" value="RimP"/>
    <property type="match status" value="1"/>
</dbReference>
<evidence type="ECO:0000256" key="1">
    <source>
        <dbReference type="ARBA" id="ARBA00022490"/>
    </source>
</evidence>
<comment type="subcellular location">
    <subcellularLocation>
        <location evidence="3">Cytoplasm</location>
    </subcellularLocation>
</comment>
<dbReference type="EMBL" id="JBHUII010000001">
    <property type="protein sequence ID" value="MFD2204761.1"/>
    <property type="molecule type" value="Genomic_DNA"/>
</dbReference>
<protein>
    <recommendedName>
        <fullName evidence="3">Ribosome maturation factor RimP</fullName>
    </recommendedName>
</protein>
<name>A0ABW5BH39_9PROT</name>
<proteinExistence type="inferred from homology"/>
<comment type="function">
    <text evidence="3">Required for maturation of 30S ribosomal subunits.</text>
</comment>
<evidence type="ECO:0000313" key="6">
    <source>
        <dbReference type="EMBL" id="MFD2204761.1"/>
    </source>
</evidence>
<comment type="similarity">
    <text evidence="3">Belongs to the RimP family.</text>
</comment>
<organism evidence="6 7">
    <name type="scientific">Kiloniella antarctica</name>
    <dbReference type="NCBI Taxonomy" id="1550907"/>
    <lineage>
        <taxon>Bacteria</taxon>
        <taxon>Pseudomonadati</taxon>
        <taxon>Pseudomonadota</taxon>
        <taxon>Alphaproteobacteria</taxon>
        <taxon>Rhodospirillales</taxon>
        <taxon>Kiloniellaceae</taxon>
        <taxon>Kiloniella</taxon>
    </lineage>
</organism>
<dbReference type="NCBIfam" id="NF000932">
    <property type="entry name" value="PRK00092.2-5"/>
    <property type="match status" value="1"/>
</dbReference>